<sequence length="146" mass="14847">MCYIGKATKIFIFIVAAIVVTGLVVGFGLFGRNIHQKSPKCSGEYCSISDYSPPPPVQFPFPSVTVPNASNPSDPTVNSNAPPPPPETSLPPPPSASLTDPSSSPPPPPLPVSIVTPPAAVTADPPLAFSPPSPVPVSPGPSITSS</sequence>
<organism evidence="1 2">
    <name type="scientific">Arctium lappa</name>
    <name type="common">Greater burdock</name>
    <name type="synonym">Lappa major</name>
    <dbReference type="NCBI Taxonomy" id="4217"/>
    <lineage>
        <taxon>Eukaryota</taxon>
        <taxon>Viridiplantae</taxon>
        <taxon>Streptophyta</taxon>
        <taxon>Embryophyta</taxon>
        <taxon>Tracheophyta</taxon>
        <taxon>Spermatophyta</taxon>
        <taxon>Magnoliopsida</taxon>
        <taxon>eudicotyledons</taxon>
        <taxon>Gunneridae</taxon>
        <taxon>Pentapetalae</taxon>
        <taxon>asterids</taxon>
        <taxon>campanulids</taxon>
        <taxon>Asterales</taxon>
        <taxon>Asteraceae</taxon>
        <taxon>Carduoideae</taxon>
        <taxon>Cardueae</taxon>
        <taxon>Arctiinae</taxon>
        <taxon>Arctium</taxon>
    </lineage>
</organism>
<evidence type="ECO:0000313" key="2">
    <source>
        <dbReference type="Proteomes" id="UP001055879"/>
    </source>
</evidence>
<keyword evidence="2" id="KW-1185">Reference proteome</keyword>
<protein>
    <submittedName>
        <fullName evidence="1">Uncharacterized protein</fullName>
    </submittedName>
</protein>
<reference evidence="1 2" key="2">
    <citation type="journal article" date="2022" name="Mol. Ecol. Resour.">
        <title>The genomes of chicory, endive, great burdock and yacon provide insights into Asteraceae paleo-polyploidization history and plant inulin production.</title>
        <authorList>
            <person name="Fan W."/>
            <person name="Wang S."/>
            <person name="Wang H."/>
            <person name="Wang A."/>
            <person name="Jiang F."/>
            <person name="Liu H."/>
            <person name="Zhao H."/>
            <person name="Xu D."/>
            <person name="Zhang Y."/>
        </authorList>
    </citation>
    <scope>NUCLEOTIDE SEQUENCE [LARGE SCALE GENOMIC DNA]</scope>
    <source>
        <strain evidence="2">cv. Niubang</strain>
    </source>
</reference>
<evidence type="ECO:0000313" key="1">
    <source>
        <dbReference type="EMBL" id="KAI3728847.1"/>
    </source>
</evidence>
<reference evidence="2" key="1">
    <citation type="journal article" date="2022" name="Mol. Ecol. Resour.">
        <title>The genomes of chicory, endive, great burdock and yacon provide insights into Asteraceae palaeo-polyploidization history and plant inulin production.</title>
        <authorList>
            <person name="Fan W."/>
            <person name="Wang S."/>
            <person name="Wang H."/>
            <person name="Wang A."/>
            <person name="Jiang F."/>
            <person name="Liu H."/>
            <person name="Zhao H."/>
            <person name="Xu D."/>
            <person name="Zhang Y."/>
        </authorList>
    </citation>
    <scope>NUCLEOTIDE SEQUENCE [LARGE SCALE GENOMIC DNA]</scope>
    <source>
        <strain evidence="2">cv. Niubang</strain>
    </source>
</reference>
<dbReference type="Proteomes" id="UP001055879">
    <property type="component" value="Linkage Group LG05"/>
</dbReference>
<comment type="caution">
    <text evidence="1">The sequence shown here is derived from an EMBL/GenBank/DDBJ whole genome shotgun (WGS) entry which is preliminary data.</text>
</comment>
<gene>
    <name evidence="1" type="ORF">L6452_17491</name>
</gene>
<proteinExistence type="predicted"/>
<dbReference type="EMBL" id="CM042051">
    <property type="protein sequence ID" value="KAI3728847.1"/>
    <property type="molecule type" value="Genomic_DNA"/>
</dbReference>
<accession>A0ACB9C3V3</accession>
<name>A0ACB9C3V3_ARCLA</name>